<sequence>MLARLIEILAMCFCLLFDVKFGIYLIIVCVESVGVNKLPSSQNDLVSVAYIYKYNLLRILCFQFSRSISTMEDSSSVLRVGVAPWFMMHPECFGISNCFSGFELEVLEVITEMLNLTVKIFATDSIGCGSKKKNSSRWSSLGGMLQRGEIDITGNVCALEKNRMEDFGYSWPVWMDGQTFWIKAPTLRSETFNPFAPFRGKTWLILVLISICSILALTVVKYDRKLSDAFQTASGQLFSSFCLFKAPPRSLFWVCGFFAVAALKVAYTTYIRAALFYPRPYYAPFQDINDLALKLSTGEFKLIHYHKDYKEVIPKGPEETQKLILQAVQKHGYYVAENSLSSTLLDGLIKNDNAVMVKGSIFADVYAMEYENRSMLWRIPDNLVRSSPVSYLWRKDFKFAKQFNKALISMNAATSEILKRTSGYTVKQVHNNPMLIASVHSNSEPISMISFTGPIFCFISSLNNDLAELIMPNALTARGDKKMSTQTECMN</sequence>
<keyword evidence="1" id="KW-1133">Transmembrane helix</keyword>
<dbReference type="PANTHER" id="PTHR22714:SF2">
    <property type="entry name" value="IONOTROPIC GLUTAMATE RECEPTOR L-GLUTAMATE AND GLYCINE-BINDING DOMAIN-CONTAINING PROTEIN"/>
    <property type="match status" value="1"/>
</dbReference>
<dbReference type="STRING" id="45882.A0A0V1CZU9"/>
<protein>
    <submittedName>
        <fullName evidence="2">Uncharacterized protein</fullName>
    </submittedName>
</protein>
<dbReference type="Gene3D" id="3.40.190.10">
    <property type="entry name" value="Periplasmic binding protein-like II"/>
    <property type="match status" value="1"/>
</dbReference>
<reference evidence="2 3" key="1">
    <citation type="submission" date="2015-01" db="EMBL/GenBank/DDBJ databases">
        <title>Evolution of Trichinella species and genotypes.</title>
        <authorList>
            <person name="Korhonen P.K."/>
            <person name="Edoardo P."/>
            <person name="Giuseppe L.R."/>
            <person name="Gasser R.B."/>
        </authorList>
    </citation>
    <scope>NUCLEOTIDE SEQUENCE [LARGE SCALE GENOMIC DNA]</scope>
    <source>
        <strain evidence="2">ISS120</strain>
    </source>
</reference>
<feature type="transmembrane region" description="Helical" evidence="1">
    <location>
        <begin position="250"/>
        <end position="270"/>
    </location>
</feature>
<accession>A0A0V1CZU9</accession>
<organism evidence="2 3">
    <name type="scientific">Trichinella britovi</name>
    <name type="common">Parasitic roundworm</name>
    <dbReference type="NCBI Taxonomy" id="45882"/>
    <lineage>
        <taxon>Eukaryota</taxon>
        <taxon>Metazoa</taxon>
        <taxon>Ecdysozoa</taxon>
        <taxon>Nematoda</taxon>
        <taxon>Enoplea</taxon>
        <taxon>Dorylaimia</taxon>
        <taxon>Trichinellida</taxon>
        <taxon>Trichinellidae</taxon>
        <taxon>Trichinella</taxon>
    </lineage>
</organism>
<feature type="transmembrane region" description="Helical" evidence="1">
    <location>
        <begin position="6"/>
        <end position="30"/>
    </location>
</feature>
<dbReference type="InterPro" id="IPR040128">
    <property type="entry name" value="T25E4.2-like"/>
</dbReference>
<dbReference type="OrthoDB" id="9997229at2759"/>
<evidence type="ECO:0000313" key="2">
    <source>
        <dbReference type="EMBL" id="KRY54752.1"/>
    </source>
</evidence>
<keyword evidence="1" id="KW-0812">Transmembrane</keyword>
<name>A0A0V1CZU9_TRIBR</name>
<proteinExistence type="predicted"/>
<keyword evidence="1" id="KW-0472">Membrane</keyword>
<dbReference type="PANTHER" id="PTHR22714">
    <property type="entry name" value="PROTEIN CBG02446-RELATED"/>
    <property type="match status" value="1"/>
</dbReference>
<comment type="caution">
    <text evidence="2">The sequence shown here is derived from an EMBL/GenBank/DDBJ whole genome shotgun (WGS) entry which is preliminary data.</text>
</comment>
<dbReference type="SUPFAM" id="SSF53850">
    <property type="entry name" value="Periplasmic binding protein-like II"/>
    <property type="match status" value="1"/>
</dbReference>
<gene>
    <name evidence="2" type="ORF">T03_4477</name>
</gene>
<evidence type="ECO:0000256" key="1">
    <source>
        <dbReference type="SAM" id="Phobius"/>
    </source>
</evidence>
<dbReference type="EMBL" id="JYDI01000065">
    <property type="protein sequence ID" value="KRY54752.1"/>
    <property type="molecule type" value="Genomic_DNA"/>
</dbReference>
<keyword evidence="3" id="KW-1185">Reference proteome</keyword>
<dbReference type="OMA" id="YAMEYEN"/>
<feature type="transmembrane region" description="Helical" evidence="1">
    <location>
        <begin position="202"/>
        <end position="220"/>
    </location>
</feature>
<dbReference type="Proteomes" id="UP000054653">
    <property type="component" value="Unassembled WGS sequence"/>
</dbReference>
<dbReference type="AlphaFoldDB" id="A0A0V1CZU9"/>
<evidence type="ECO:0000313" key="3">
    <source>
        <dbReference type="Proteomes" id="UP000054653"/>
    </source>
</evidence>